<dbReference type="InterPro" id="IPR018534">
    <property type="entry name" value="Tet_reg_excision_RteC"/>
</dbReference>
<sequence length="122" mass="14081">MELLKLKIQYPERFSLTEELSFKSELYVIPKAKGLGIIGLAELVMSIFLSKKIKNRNGKPASLVQLARVFEYVFNCNFGSIYDKQAEVYNRKSCNLTKSLDFLKGSLERSRKIKPLKQNEKE</sequence>
<evidence type="ECO:0000313" key="2">
    <source>
        <dbReference type="Proteomes" id="UP000027601"/>
    </source>
</evidence>
<dbReference type="Pfam" id="PF09357">
    <property type="entry name" value="RteC"/>
    <property type="match status" value="1"/>
</dbReference>
<proteinExistence type="predicted"/>
<organism evidence="1 2">
    <name type="scientific">Bacteroides graminisolvens DSM 19988 = JCM 15093</name>
    <dbReference type="NCBI Taxonomy" id="1121097"/>
    <lineage>
        <taxon>Bacteria</taxon>
        <taxon>Pseudomonadati</taxon>
        <taxon>Bacteroidota</taxon>
        <taxon>Bacteroidia</taxon>
        <taxon>Bacteroidales</taxon>
        <taxon>Bacteroidaceae</taxon>
        <taxon>Bacteroides</taxon>
    </lineage>
</organism>
<protein>
    <submittedName>
        <fullName evidence="1">Uncharacterized protein</fullName>
    </submittedName>
</protein>
<evidence type="ECO:0000313" key="1">
    <source>
        <dbReference type="EMBL" id="GAK37408.1"/>
    </source>
</evidence>
<name>A0A069D3D0_9BACE</name>
<dbReference type="eggNOG" id="ENOG5033YS7">
    <property type="taxonomic scope" value="Bacteria"/>
</dbReference>
<dbReference type="EMBL" id="BAJS01000019">
    <property type="protein sequence ID" value="GAK37408.1"/>
    <property type="molecule type" value="Genomic_DNA"/>
</dbReference>
<gene>
    <name evidence="1" type="ORF">JCM15093_2659</name>
</gene>
<reference evidence="1 2" key="1">
    <citation type="journal article" date="2015" name="Microbes Environ.">
        <title>Distribution and evolution of nitrogen fixation genes in the phylum bacteroidetes.</title>
        <authorList>
            <person name="Inoue J."/>
            <person name="Oshima K."/>
            <person name="Suda W."/>
            <person name="Sakamoto M."/>
            <person name="Iino T."/>
            <person name="Noda S."/>
            <person name="Hongoh Y."/>
            <person name="Hattori M."/>
            <person name="Ohkuma M."/>
        </authorList>
    </citation>
    <scope>NUCLEOTIDE SEQUENCE [LARGE SCALE GENOMIC DNA]</scope>
    <source>
        <strain evidence="1 2">JCM 15093</strain>
    </source>
</reference>
<keyword evidence="2" id="KW-1185">Reference proteome</keyword>
<dbReference type="RefSeq" id="WP_034783338.1">
    <property type="nucleotide sequence ID" value="NZ_BAJS01000019.1"/>
</dbReference>
<comment type="caution">
    <text evidence="1">The sequence shown here is derived from an EMBL/GenBank/DDBJ whole genome shotgun (WGS) entry which is preliminary data.</text>
</comment>
<dbReference type="AlphaFoldDB" id="A0A069D3D0"/>
<dbReference type="Proteomes" id="UP000027601">
    <property type="component" value="Unassembled WGS sequence"/>
</dbReference>
<accession>A0A069D3D0</accession>